<evidence type="ECO:0000256" key="1">
    <source>
        <dbReference type="RuleBase" id="RU365066"/>
    </source>
</evidence>
<feature type="non-terminal residue" evidence="2">
    <location>
        <position position="103"/>
    </location>
</feature>
<comment type="function">
    <text evidence="1">Involved in the lipid remodeling steps of GPI-anchor maturation.</text>
</comment>
<dbReference type="InterPro" id="IPR007217">
    <property type="entry name" value="Per1-like"/>
</dbReference>
<reference evidence="2 3" key="1">
    <citation type="submission" date="2021-05" db="EMBL/GenBank/DDBJ databases">
        <title>Genome Assembly of Synthetic Allotetraploid Brassica napus Reveals Homoeologous Exchanges between Subgenomes.</title>
        <authorList>
            <person name="Davis J.T."/>
        </authorList>
    </citation>
    <scope>NUCLEOTIDE SEQUENCE [LARGE SCALE GENOMIC DNA]</scope>
    <source>
        <strain evidence="3">cv. Da-Ae</strain>
        <tissue evidence="2">Seedling</tissue>
    </source>
</reference>
<protein>
    <recommendedName>
        <fullName evidence="1">Post-GPI attachment to proteins factor 3</fullName>
    </recommendedName>
</protein>
<feature type="non-terminal residue" evidence="2">
    <location>
        <position position="1"/>
    </location>
</feature>
<comment type="caution">
    <text evidence="2">The sequence shown here is derived from an EMBL/GenBank/DDBJ whole genome shotgun (WGS) entry which is preliminary data.</text>
</comment>
<keyword evidence="1" id="KW-0337">GPI-anchor biosynthesis</keyword>
<gene>
    <name evidence="2" type="ORF">HID58_052522</name>
</gene>
<name>A0ABQ8ACU8_BRANA</name>
<dbReference type="Proteomes" id="UP000824890">
    <property type="component" value="Unassembled WGS sequence"/>
</dbReference>
<sequence>PLLVNLLYQAFIVARLPPFLELEKHQEAWFKIDNSDLKNKGSKPTVRVFNAGHALHVWLNGEYHVFHTRDIDITKRLDFSSVIAVLGFSLIVSILRTGADTCG</sequence>
<comment type="similarity">
    <text evidence="1">Belongs to the PGAP3 family.</text>
</comment>
<comment type="subcellular location">
    <subcellularLocation>
        <location evidence="1">Golgi apparatus membrane</location>
        <topology evidence="1">Multi-pass membrane protein</topology>
    </subcellularLocation>
</comment>
<dbReference type="EMBL" id="JAGKQM010000013">
    <property type="protein sequence ID" value="KAH0890093.1"/>
    <property type="molecule type" value="Genomic_DNA"/>
</dbReference>
<evidence type="ECO:0000313" key="2">
    <source>
        <dbReference type="EMBL" id="KAH0890093.1"/>
    </source>
</evidence>
<dbReference type="Pfam" id="PF04080">
    <property type="entry name" value="Per1"/>
    <property type="match status" value="1"/>
</dbReference>
<organism evidence="2 3">
    <name type="scientific">Brassica napus</name>
    <name type="common">Rape</name>
    <dbReference type="NCBI Taxonomy" id="3708"/>
    <lineage>
        <taxon>Eukaryota</taxon>
        <taxon>Viridiplantae</taxon>
        <taxon>Streptophyta</taxon>
        <taxon>Embryophyta</taxon>
        <taxon>Tracheophyta</taxon>
        <taxon>Spermatophyta</taxon>
        <taxon>Magnoliopsida</taxon>
        <taxon>eudicotyledons</taxon>
        <taxon>Gunneridae</taxon>
        <taxon>Pentapetalae</taxon>
        <taxon>rosids</taxon>
        <taxon>malvids</taxon>
        <taxon>Brassicales</taxon>
        <taxon>Brassicaceae</taxon>
        <taxon>Brassiceae</taxon>
        <taxon>Brassica</taxon>
    </lineage>
</organism>
<accession>A0ABQ8ACU8</accession>
<evidence type="ECO:0000313" key="3">
    <source>
        <dbReference type="Proteomes" id="UP000824890"/>
    </source>
</evidence>
<proteinExistence type="inferred from homology"/>
<keyword evidence="3" id="KW-1185">Reference proteome</keyword>
<keyword evidence="1" id="KW-0333">Golgi apparatus</keyword>